<feature type="transmembrane region" description="Helical" evidence="2">
    <location>
        <begin position="41"/>
        <end position="60"/>
    </location>
</feature>
<sequence>MQIVRTILWVMLACAIMLFSFLNWTPVEVTLWDGLLVETKVPALVILAFVLGIVPMWLYHRSVKWGLDRRIRSLENSIKSAALARARDNPSADPVDKPVEEPQDKSGDNLNLVEEKPA</sequence>
<evidence type="ECO:0000256" key="1">
    <source>
        <dbReference type="SAM" id="MobiDB-lite"/>
    </source>
</evidence>
<feature type="transmembrane region" description="Helical" evidence="2">
    <location>
        <begin position="7"/>
        <end position="26"/>
    </location>
</feature>
<keyword evidence="2" id="KW-1133">Transmembrane helix</keyword>
<proteinExistence type="predicted"/>
<evidence type="ECO:0000256" key="2">
    <source>
        <dbReference type="SAM" id="Phobius"/>
    </source>
</evidence>
<comment type="caution">
    <text evidence="3">The sequence shown here is derived from an EMBL/GenBank/DDBJ whole genome shotgun (WGS) entry which is preliminary data.</text>
</comment>
<organism evidence="3 4">
    <name type="scientific">Erythrobacter longus</name>
    <dbReference type="NCBI Taxonomy" id="1044"/>
    <lineage>
        <taxon>Bacteria</taxon>
        <taxon>Pseudomonadati</taxon>
        <taxon>Pseudomonadota</taxon>
        <taxon>Alphaproteobacteria</taxon>
        <taxon>Sphingomonadales</taxon>
        <taxon>Erythrobacteraceae</taxon>
        <taxon>Erythrobacter/Porphyrobacter group</taxon>
        <taxon>Erythrobacter</taxon>
    </lineage>
</organism>
<gene>
    <name evidence="3" type="ORF">EH31_03290</name>
</gene>
<dbReference type="OrthoDB" id="7595841at2"/>
<keyword evidence="4" id="KW-1185">Reference proteome</keyword>
<feature type="region of interest" description="Disordered" evidence="1">
    <location>
        <begin position="85"/>
        <end position="118"/>
    </location>
</feature>
<accession>A0A074ME19</accession>
<evidence type="ECO:0008006" key="5">
    <source>
        <dbReference type="Google" id="ProtNLM"/>
    </source>
</evidence>
<name>A0A074ME19_ERYLO</name>
<keyword evidence="2" id="KW-0472">Membrane</keyword>
<dbReference type="STRING" id="1044.EH31_03290"/>
<dbReference type="EMBL" id="JMIW01000001">
    <property type="protein sequence ID" value="KEO91709.1"/>
    <property type="molecule type" value="Genomic_DNA"/>
</dbReference>
<evidence type="ECO:0000313" key="3">
    <source>
        <dbReference type="EMBL" id="KEO91709.1"/>
    </source>
</evidence>
<protein>
    <recommendedName>
        <fullName evidence="5">Lipopolysaccharide assembly protein A domain-containing protein</fullName>
    </recommendedName>
</protein>
<dbReference type="AlphaFoldDB" id="A0A074ME19"/>
<evidence type="ECO:0000313" key="4">
    <source>
        <dbReference type="Proteomes" id="UP000027647"/>
    </source>
</evidence>
<dbReference type="Proteomes" id="UP000027647">
    <property type="component" value="Unassembled WGS sequence"/>
</dbReference>
<keyword evidence="2" id="KW-0812">Transmembrane</keyword>
<dbReference type="RefSeq" id="WP_152553434.1">
    <property type="nucleotide sequence ID" value="NZ_JMIW01000001.1"/>
</dbReference>
<reference evidence="3 4" key="1">
    <citation type="submission" date="2014-04" db="EMBL/GenBank/DDBJ databases">
        <title>A comprehensive comparison of genomes of Erythrobacter spp. strains.</title>
        <authorList>
            <person name="Zheng Q."/>
        </authorList>
    </citation>
    <scope>NUCLEOTIDE SEQUENCE [LARGE SCALE GENOMIC DNA]</scope>
    <source>
        <strain evidence="3 4">DSM 6997</strain>
    </source>
</reference>
<dbReference type="eggNOG" id="COG5416">
    <property type="taxonomic scope" value="Bacteria"/>
</dbReference>